<dbReference type="GO" id="GO:0022625">
    <property type="term" value="C:cytosolic large ribosomal subunit"/>
    <property type="evidence" value="ECO:0007669"/>
    <property type="project" value="TreeGrafter"/>
</dbReference>
<comment type="similarity">
    <text evidence="1 7">Belongs to the universal ribosomal protein uL18 family.</text>
</comment>
<dbReference type="GO" id="GO:0003735">
    <property type="term" value="F:structural constituent of ribosome"/>
    <property type="evidence" value="ECO:0007669"/>
    <property type="project" value="InterPro"/>
</dbReference>
<dbReference type="GO" id="GO:0006412">
    <property type="term" value="P:translation"/>
    <property type="evidence" value="ECO:0007669"/>
    <property type="project" value="UniProtKB-UniRule"/>
</dbReference>
<keyword evidence="4 7" id="KW-0689">Ribosomal protein</keyword>
<evidence type="ECO:0000256" key="7">
    <source>
        <dbReference type="HAMAP-Rule" id="MF_01337"/>
    </source>
</evidence>
<organism evidence="8 9">
    <name type="scientific">Candidatus Woesebacteria bacterium GW2011_GWA1_40_43</name>
    <dbReference type="NCBI Taxonomy" id="1618553"/>
    <lineage>
        <taxon>Bacteria</taxon>
        <taxon>Candidatus Woeseibacteriota</taxon>
    </lineage>
</organism>
<evidence type="ECO:0000256" key="5">
    <source>
        <dbReference type="ARBA" id="ARBA00023274"/>
    </source>
</evidence>
<dbReference type="Proteomes" id="UP000034293">
    <property type="component" value="Unassembled WGS sequence"/>
</dbReference>
<dbReference type="Gene3D" id="3.30.420.100">
    <property type="match status" value="1"/>
</dbReference>
<evidence type="ECO:0000313" key="8">
    <source>
        <dbReference type="EMBL" id="KKR61938.1"/>
    </source>
</evidence>
<dbReference type="FunFam" id="3.30.420.100:FF:000001">
    <property type="entry name" value="50S ribosomal protein L18"/>
    <property type="match status" value="1"/>
</dbReference>
<name>A0A0G0SAC4_9BACT</name>
<dbReference type="InterPro" id="IPR004389">
    <property type="entry name" value="Ribosomal_uL18_bac-type"/>
</dbReference>
<dbReference type="HAMAP" id="MF_01337_B">
    <property type="entry name" value="Ribosomal_uL18_B"/>
    <property type="match status" value="1"/>
</dbReference>
<dbReference type="PATRIC" id="fig|1618553.3.peg.628"/>
<dbReference type="NCBIfam" id="TIGR00060">
    <property type="entry name" value="L18_bact"/>
    <property type="match status" value="1"/>
</dbReference>
<accession>A0A0G0SAC4</accession>
<comment type="caution">
    <text evidence="8">The sequence shown here is derived from an EMBL/GenBank/DDBJ whole genome shotgun (WGS) entry which is preliminary data.</text>
</comment>
<comment type="subunit">
    <text evidence="7">Part of the 50S ribosomal subunit; part of the 5S rRNA/L5/L18/L25 subcomplex. Contacts the 5S and 23S rRNAs.</text>
</comment>
<dbReference type="SUPFAM" id="SSF53137">
    <property type="entry name" value="Translational machinery components"/>
    <property type="match status" value="1"/>
</dbReference>
<proteinExistence type="inferred from homology"/>
<evidence type="ECO:0000256" key="4">
    <source>
        <dbReference type="ARBA" id="ARBA00022980"/>
    </source>
</evidence>
<dbReference type="PANTHER" id="PTHR12899">
    <property type="entry name" value="39S RIBOSOMAL PROTEIN L18, MITOCHONDRIAL"/>
    <property type="match status" value="1"/>
</dbReference>
<protein>
    <recommendedName>
        <fullName evidence="6 7">Large ribosomal subunit protein uL18</fullName>
    </recommendedName>
</protein>
<comment type="function">
    <text evidence="7">This is one of the proteins that bind and probably mediate the attachment of the 5S RNA into the large ribosomal subunit, where it forms part of the central protuberance.</text>
</comment>
<sequence>MSNLQLKTKRYVQRKARVRARITGTSKRPRFSVFRSNTHIYGQIINDEKSITLVSSSDLTVKGKTKETKIQIAGNVGEDLAKKAIAKKIKSVVFDRNGFRFHGRVKALAEGARKGGLEF</sequence>
<dbReference type="InterPro" id="IPR005484">
    <property type="entry name" value="Ribosomal_uL18_bac/plant/anim"/>
</dbReference>
<dbReference type="CDD" id="cd00432">
    <property type="entry name" value="Ribosomal_L18_L5e"/>
    <property type="match status" value="1"/>
</dbReference>
<evidence type="ECO:0000256" key="1">
    <source>
        <dbReference type="ARBA" id="ARBA00007116"/>
    </source>
</evidence>
<keyword evidence="3 7" id="KW-0694">RNA-binding</keyword>
<evidence type="ECO:0000256" key="3">
    <source>
        <dbReference type="ARBA" id="ARBA00022884"/>
    </source>
</evidence>
<dbReference type="PANTHER" id="PTHR12899:SF3">
    <property type="entry name" value="LARGE RIBOSOMAL SUBUNIT PROTEIN UL18M"/>
    <property type="match status" value="1"/>
</dbReference>
<dbReference type="AlphaFoldDB" id="A0A0G0SAC4"/>
<evidence type="ECO:0000313" key="9">
    <source>
        <dbReference type="Proteomes" id="UP000034293"/>
    </source>
</evidence>
<dbReference type="InterPro" id="IPR057268">
    <property type="entry name" value="Ribosomal_L18"/>
</dbReference>
<evidence type="ECO:0000256" key="2">
    <source>
        <dbReference type="ARBA" id="ARBA00022730"/>
    </source>
</evidence>
<keyword evidence="5 7" id="KW-0687">Ribonucleoprotein</keyword>
<reference evidence="8 9" key="1">
    <citation type="journal article" date="2015" name="Nature">
        <title>rRNA introns, odd ribosomes, and small enigmatic genomes across a large radiation of phyla.</title>
        <authorList>
            <person name="Brown C.T."/>
            <person name="Hug L.A."/>
            <person name="Thomas B.C."/>
            <person name="Sharon I."/>
            <person name="Castelle C.J."/>
            <person name="Singh A."/>
            <person name="Wilkins M.J."/>
            <person name="Williams K.H."/>
            <person name="Banfield J.F."/>
        </authorList>
    </citation>
    <scope>NUCLEOTIDE SEQUENCE [LARGE SCALE GENOMIC DNA]</scope>
</reference>
<evidence type="ECO:0000256" key="6">
    <source>
        <dbReference type="ARBA" id="ARBA00035197"/>
    </source>
</evidence>
<keyword evidence="2 7" id="KW-0699">rRNA-binding</keyword>
<dbReference type="Pfam" id="PF00861">
    <property type="entry name" value="Ribosomal_L18p"/>
    <property type="match status" value="1"/>
</dbReference>
<dbReference type="GO" id="GO:0008097">
    <property type="term" value="F:5S rRNA binding"/>
    <property type="evidence" value="ECO:0007669"/>
    <property type="project" value="TreeGrafter"/>
</dbReference>
<dbReference type="EMBL" id="LBZA01000051">
    <property type="protein sequence ID" value="KKR61938.1"/>
    <property type="molecule type" value="Genomic_DNA"/>
</dbReference>
<gene>
    <name evidence="7" type="primary">rplR</name>
    <name evidence="8" type="ORF">UU02_C0051G0007</name>
</gene>